<comment type="caution">
    <text evidence="2">The sequence shown here is derived from an EMBL/GenBank/DDBJ whole genome shotgun (WGS) entry which is preliminary data.</text>
</comment>
<proteinExistence type="predicted"/>
<dbReference type="AlphaFoldDB" id="A0A177EXE8"/>
<dbReference type="GeneID" id="34604661"/>
<dbReference type="Proteomes" id="UP000077002">
    <property type="component" value="Unassembled WGS sequence"/>
</dbReference>
<keyword evidence="1" id="KW-1133">Transmembrane helix</keyword>
<organism evidence="2 3">
    <name type="scientific">Fonsecaea monophora</name>
    <dbReference type="NCBI Taxonomy" id="254056"/>
    <lineage>
        <taxon>Eukaryota</taxon>
        <taxon>Fungi</taxon>
        <taxon>Dikarya</taxon>
        <taxon>Ascomycota</taxon>
        <taxon>Pezizomycotina</taxon>
        <taxon>Eurotiomycetes</taxon>
        <taxon>Chaetothyriomycetidae</taxon>
        <taxon>Chaetothyriales</taxon>
        <taxon>Herpotrichiellaceae</taxon>
        <taxon>Fonsecaea</taxon>
    </lineage>
</organism>
<sequence length="165" mass="18231">MSEPETRRKTYTSHMTFLTASIASHLSGLRTVSSQMILVTAVAAGCLLTGRTMDSHIFLIATVAAGWRLLVWTVLRHHVGIEYRVTRDKMYLCQMLAILADMEHGMSIGLPTNSLVRPTDCGIANRIEPFRIAHSQTFVADNIGPGGLIRIAEEHPFRGSRVGEK</sequence>
<feature type="transmembrane region" description="Helical" evidence="1">
    <location>
        <begin position="32"/>
        <end position="50"/>
    </location>
</feature>
<gene>
    <name evidence="2" type="ORF">AYO21_09528</name>
</gene>
<name>A0A177EXE8_9EURO</name>
<keyword evidence="3" id="KW-1185">Reference proteome</keyword>
<accession>A0A177EXE8</accession>
<evidence type="ECO:0000313" key="2">
    <source>
        <dbReference type="EMBL" id="OAG36286.1"/>
    </source>
</evidence>
<keyword evidence="1" id="KW-0472">Membrane</keyword>
<feature type="transmembrane region" description="Helical" evidence="1">
    <location>
        <begin position="56"/>
        <end position="75"/>
    </location>
</feature>
<dbReference type="RefSeq" id="XP_022508238.1">
    <property type="nucleotide sequence ID" value="XM_022659461.1"/>
</dbReference>
<reference evidence="2 3" key="1">
    <citation type="submission" date="2016-03" db="EMBL/GenBank/DDBJ databases">
        <title>Draft genome sequence of the Fonsecaea monophora CBS 269.37.</title>
        <authorList>
            <person name="Bombassaro A."/>
            <person name="Vinicius W.A."/>
            <person name="De Hoog S."/>
            <person name="Sun J."/>
            <person name="Souza E.M."/>
            <person name="Raittz R.T."/>
            <person name="Costa F."/>
            <person name="Leao A.C."/>
            <person name="Tadra-Sfeir M.Z."/>
            <person name="Baura V."/>
            <person name="Balsanelli E."/>
            <person name="Pedrosa F.O."/>
            <person name="Moreno L.F."/>
            <person name="Steffens M.B."/>
            <person name="Xi L."/>
            <person name="Bocca A.L."/>
            <person name="Felipe M.S."/>
            <person name="Teixeira M."/>
            <person name="Telles Filho F.Q."/>
            <person name="Azevedo C.M."/>
            <person name="Gomes R."/>
            <person name="Vicente V.A."/>
        </authorList>
    </citation>
    <scope>NUCLEOTIDE SEQUENCE [LARGE SCALE GENOMIC DNA]</scope>
    <source>
        <strain evidence="2 3">CBS 269.37</strain>
    </source>
</reference>
<keyword evidence="1" id="KW-0812">Transmembrane</keyword>
<dbReference type="EMBL" id="LVKK01000095">
    <property type="protein sequence ID" value="OAG36286.1"/>
    <property type="molecule type" value="Genomic_DNA"/>
</dbReference>
<evidence type="ECO:0000256" key="1">
    <source>
        <dbReference type="SAM" id="Phobius"/>
    </source>
</evidence>
<protein>
    <submittedName>
        <fullName evidence="2">Uncharacterized protein</fullName>
    </submittedName>
</protein>
<evidence type="ECO:0000313" key="3">
    <source>
        <dbReference type="Proteomes" id="UP000077002"/>
    </source>
</evidence>